<protein>
    <submittedName>
        <fullName evidence="1">Uncharacterized protein</fullName>
    </submittedName>
</protein>
<accession>A0A5E7A8L1</accession>
<name>A0A5E7A8L1_PSEFL</name>
<proteinExistence type="predicted"/>
<reference evidence="1 2" key="1">
    <citation type="submission" date="2019-09" db="EMBL/GenBank/DDBJ databases">
        <authorList>
            <person name="Chandra G."/>
            <person name="Truman W A."/>
        </authorList>
    </citation>
    <scope>NUCLEOTIDE SEQUENCE [LARGE SCALE GENOMIC DNA]</scope>
    <source>
        <strain evidence="1">PS685</strain>
    </source>
</reference>
<evidence type="ECO:0000313" key="2">
    <source>
        <dbReference type="Proteomes" id="UP000326437"/>
    </source>
</evidence>
<evidence type="ECO:0000313" key="1">
    <source>
        <dbReference type="EMBL" id="VVN74680.1"/>
    </source>
</evidence>
<dbReference type="Proteomes" id="UP000326437">
    <property type="component" value="Unassembled WGS sequence"/>
</dbReference>
<sequence>MNSAGTGTSTMKYERVKEKMIETSASSVINASI</sequence>
<organism evidence="1 2">
    <name type="scientific">Pseudomonas fluorescens</name>
    <dbReference type="NCBI Taxonomy" id="294"/>
    <lineage>
        <taxon>Bacteria</taxon>
        <taxon>Pseudomonadati</taxon>
        <taxon>Pseudomonadota</taxon>
        <taxon>Gammaproteobacteria</taxon>
        <taxon>Pseudomonadales</taxon>
        <taxon>Pseudomonadaceae</taxon>
        <taxon>Pseudomonas</taxon>
    </lineage>
</organism>
<dbReference type="EMBL" id="CABVHO010000306">
    <property type="protein sequence ID" value="VVN74680.1"/>
    <property type="molecule type" value="Genomic_DNA"/>
</dbReference>
<gene>
    <name evidence="1" type="ORF">PS685_05234</name>
</gene>
<dbReference type="AlphaFoldDB" id="A0A5E7A8L1"/>